<reference evidence="5" key="2">
    <citation type="journal article" date="2019" name="Int. J. Syst. Evol. Microbiol.">
        <title>The Global Catalogue of Microorganisms (GCM) 10K type strain sequencing project: providing services to taxonomists for standard genome sequencing and annotation.</title>
        <authorList>
            <consortium name="The Broad Institute Genomics Platform"/>
            <consortium name="The Broad Institute Genome Sequencing Center for Infectious Disease"/>
            <person name="Wu L."/>
            <person name="Ma J."/>
        </authorList>
    </citation>
    <scope>NUCLEOTIDE SEQUENCE [LARGE SCALE GENOMIC DNA]</scope>
    <source>
        <strain evidence="5">CGMCC 1.18437</strain>
    </source>
</reference>
<evidence type="ECO:0000313" key="3">
    <source>
        <dbReference type="EMBL" id="MBB5378286.1"/>
    </source>
</evidence>
<dbReference type="RefSeq" id="WP_184114642.1">
    <property type="nucleotide sequence ID" value="NZ_BNAJ01000011.1"/>
</dbReference>
<dbReference type="Proteomes" id="UP000619376">
    <property type="component" value="Unassembled WGS sequence"/>
</dbReference>
<organism evidence="3 4">
    <name type="scientific">Deinococcus metalli</name>
    <dbReference type="NCBI Taxonomy" id="1141878"/>
    <lineage>
        <taxon>Bacteria</taxon>
        <taxon>Thermotogati</taxon>
        <taxon>Deinococcota</taxon>
        <taxon>Deinococci</taxon>
        <taxon>Deinococcales</taxon>
        <taxon>Deinococcaceae</taxon>
        <taxon>Deinococcus</taxon>
    </lineage>
</organism>
<evidence type="ECO:0000313" key="2">
    <source>
        <dbReference type="EMBL" id="GHF57429.1"/>
    </source>
</evidence>
<comment type="caution">
    <text evidence="3">The sequence shown here is derived from an EMBL/GenBank/DDBJ whole genome shotgun (WGS) entry which is preliminary data.</text>
</comment>
<feature type="compositionally biased region" description="Pro residues" evidence="1">
    <location>
        <begin position="11"/>
        <end position="23"/>
    </location>
</feature>
<dbReference type="AlphaFoldDB" id="A0A7W8KJU8"/>
<reference evidence="2" key="4">
    <citation type="submission" date="2024-05" db="EMBL/GenBank/DDBJ databases">
        <authorList>
            <person name="Sun Q."/>
            <person name="Zhou Y."/>
        </authorList>
    </citation>
    <scope>NUCLEOTIDE SEQUENCE</scope>
    <source>
        <strain evidence="2">CGMCC 1.18437</strain>
    </source>
</reference>
<dbReference type="EMBL" id="BNAJ01000011">
    <property type="protein sequence ID" value="GHF57429.1"/>
    <property type="molecule type" value="Genomic_DNA"/>
</dbReference>
<dbReference type="EMBL" id="JACHFK010000011">
    <property type="protein sequence ID" value="MBB5378286.1"/>
    <property type="molecule type" value="Genomic_DNA"/>
</dbReference>
<keyword evidence="5" id="KW-1185">Reference proteome</keyword>
<reference evidence="3 4" key="3">
    <citation type="submission" date="2020-08" db="EMBL/GenBank/DDBJ databases">
        <title>Genomic Encyclopedia of Type Strains, Phase IV (KMG-IV): sequencing the most valuable type-strain genomes for metagenomic binning, comparative biology and taxonomic classification.</title>
        <authorList>
            <person name="Goeker M."/>
        </authorList>
    </citation>
    <scope>NUCLEOTIDE SEQUENCE [LARGE SCALE GENOMIC DNA]</scope>
    <source>
        <strain evidence="3 4">DSM 27521</strain>
    </source>
</reference>
<evidence type="ECO:0000256" key="1">
    <source>
        <dbReference type="SAM" id="MobiDB-lite"/>
    </source>
</evidence>
<name>A0A7W8KJU8_9DEIO</name>
<protein>
    <submittedName>
        <fullName evidence="3">Uncharacterized protein</fullName>
    </submittedName>
</protein>
<feature type="region of interest" description="Disordered" evidence="1">
    <location>
        <begin position="1"/>
        <end position="47"/>
    </location>
</feature>
<feature type="compositionally biased region" description="Basic and acidic residues" evidence="1">
    <location>
        <begin position="36"/>
        <end position="47"/>
    </location>
</feature>
<accession>A0A7W8KJU8</accession>
<evidence type="ECO:0000313" key="4">
    <source>
        <dbReference type="Proteomes" id="UP000539473"/>
    </source>
</evidence>
<reference evidence="2" key="1">
    <citation type="journal article" date="2014" name="Int. J. Syst. Evol. Microbiol.">
        <title>Complete genome of a new Firmicutes species belonging to the dominant human colonic microbiota ('Ruminococcus bicirculans') reveals two chromosomes and a selective capacity to utilize plant glucans.</title>
        <authorList>
            <consortium name="NISC Comparative Sequencing Program"/>
            <person name="Wegmann U."/>
            <person name="Louis P."/>
            <person name="Goesmann A."/>
            <person name="Henrissat B."/>
            <person name="Duncan S.H."/>
            <person name="Flint H.J."/>
        </authorList>
    </citation>
    <scope>NUCLEOTIDE SEQUENCE</scope>
    <source>
        <strain evidence="2">CGMCC 1.18437</strain>
    </source>
</reference>
<dbReference type="Proteomes" id="UP000539473">
    <property type="component" value="Unassembled WGS sequence"/>
</dbReference>
<proteinExistence type="predicted"/>
<gene>
    <name evidence="2" type="ORF">GCM10017781_37250</name>
    <name evidence="3" type="ORF">HNQ07_003787</name>
</gene>
<evidence type="ECO:0000313" key="5">
    <source>
        <dbReference type="Proteomes" id="UP000619376"/>
    </source>
</evidence>
<sequence length="47" mass="4914">MQTPTLILPAGPQPRSLPTPSPAARPGTLHAGSRGIWKDTRTKPLAA</sequence>